<dbReference type="RefSeq" id="WP_344742120.1">
    <property type="nucleotide sequence ID" value="NZ_BAABAY010000007.1"/>
</dbReference>
<protein>
    <submittedName>
        <fullName evidence="1">Uncharacterized protein</fullName>
    </submittedName>
</protein>
<dbReference type="EMBL" id="JBAWKB010000005">
    <property type="protein sequence ID" value="MFH6772860.1"/>
    <property type="molecule type" value="Genomic_DNA"/>
</dbReference>
<sequence>MYIKNKPIRLLKDIERIFSYIRTEVANNNRLVRITHDENYKLIIEDLDIQSDFSFTIELPRLDKGLVIYQVEFKPQNTNVLNHYSGEFSSKGNQVLQVFKNWLNTLSEYQTVNIHPSSKVLKDYQEQFYESFEFIDEETDASPLEFKIQRQLSEFLKLLIEEYKEDENVDEVLLNDICELNKLIPQLTQRQLKTQISWIFARLQIKGINAINRIIKVSTDAGIQYIFVEGLRRLLLG</sequence>
<gene>
    <name evidence="1" type="ORF">V8G58_13030</name>
</gene>
<evidence type="ECO:0000313" key="1">
    <source>
        <dbReference type="EMBL" id="MFH6772860.1"/>
    </source>
</evidence>
<comment type="caution">
    <text evidence="1">The sequence shown here is derived from an EMBL/GenBank/DDBJ whole genome shotgun (WGS) entry which is preliminary data.</text>
</comment>
<reference evidence="1 2" key="1">
    <citation type="submission" date="2024-02" db="EMBL/GenBank/DDBJ databases">
        <title>A Gaetbulibacter species isolated from tidal flats and genomic insights of their niches.</title>
        <authorList>
            <person name="Ye Y."/>
        </authorList>
    </citation>
    <scope>NUCLEOTIDE SEQUENCE [LARGE SCALE GENOMIC DNA]</scope>
    <source>
        <strain evidence="1 2">KYW382</strain>
    </source>
</reference>
<name>A0ABW7N276_9FLAO</name>
<evidence type="ECO:0000313" key="2">
    <source>
        <dbReference type="Proteomes" id="UP001610100"/>
    </source>
</evidence>
<organism evidence="1 2">
    <name type="scientific">Gaetbulibacter aestuarii</name>
    <dbReference type="NCBI Taxonomy" id="1502358"/>
    <lineage>
        <taxon>Bacteria</taxon>
        <taxon>Pseudomonadati</taxon>
        <taxon>Bacteroidota</taxon>
        <taxon>Flavobacteriia</taxon>
        <taxon>Flavobacteriales</taxon>
        <taxon>Flavobacteriaceae</taxon>
        <taxon>Gaetbulibacter</taxon>
    </lineage>
</organism>
<accession>A0ABW7N276</accession>
<keyword evidence="2" id="KW-1185">Reference proteome</keyword>
<proteinExistence type="predicted"/>
<dbReference type="Proteomes" id="UP001610100">
    <property type="component" value="Unassembled WGS sequence"/>
</dbReference>